<dbReference type="HOGENOM" id="CLU_116477_0_0_1"/>
<reference evidence="1" key="2">
    <citation type="submission" date="2015-03" db="UniProtKB">
        <authorList>
            <consortium name="EnsemblPlants"/>
        </authorList>
    </citation>
    <scope>IDENTIFICATION</scope>
</reference>
<accession>A0A0D3HB14</accession>
<evidence type="ECO:0000313" key="1">
    <source>
        <dbReference type="EnsemblPlants" id="OBART10G01940.1"/>
    </source>
</evidence>
<name>A0A0D3HB14_9ORYZ</name>
<organism evidence="1">
    <name type="scientific">Oryza barthii</name>
    <dbReference type="NCBI Taxonomy" id="65489"/>
    <lineage>
        <taxon>Eukaryota</taxon>
        <taxon>Viridiplantae</taxon>
        <taxon>Streptophyta</taxon>
        <taxon>Embryophyta</taxon>
        <taxon>Tracheophyta</taxon>
        <taxon>Spermatophyta</taxon>
        <taxon>Magnoliopsida</taxon>
        <taxon>Liliopsida</taxon>
        <taxon>Poales</taxon>
        <taxon>Poaceae</taxon>
        <taxon>BOP clade</taxon>
        <taxon>Oryzoideae</taxon>
        <taxon>Oryzeae</taxon>
        <taxon>Oryzinae</taxon>
        <taxon>Oryza</taxon>
    </lineage>
</organism>
<proteinExistence type="predicted"/>
<dbReference type="EnsemblPlants" id="OBART10G01940.1">
    <property type="protein sequence ID" value="OBART10G01940.1"/>
    <property type="gene ID" value="OBART10G01940"/>
</dbReference>
<protein>
    <submittedName>
        <fullName evidence="1">Uncharacterized protein</fullName>
    </submittedName>
</protein>
<dbReference type="Proteomes" id="UP000026960">
    <property type="component" value="Chromosome 10"/>
</dbReference>
<dbReference type="AlphaFoldDB" id="A0A0D3HB14"/>
<dbReference type="PROSITE" id="PS51257">
    <property type="entry name" value="PROKAR_LIPOPROTEIN"/>
    <property type="match status" value="1"/>
</dbReference>
<reference evidence="1" key="1">
    <citation type="journal article" date="2009" name="Rice">
        <title>De Novo Next Generation Sequencing of Plant Genomes.</title>
        <authorList>
            <person name="Rounsley S."/>
            <person name="Marri P.R."/>
            <person name="Yu Y."/>
            <person name="He R."/>
            <person name="Sisneros N."/>
            <person name="Goicoechea J.L."/>
            <person name="Lee S.J."/>
            <person name="Angelova A."/>
            <person name="Kudrna D."/>
            <person name="Luo M."/>
            <person name="Affourtit J."/>
            <person name="Desany B."/>
            <person name="Knight J."/>
            <person name="Niazi F."/>
            <person name="Egholm M."/>
            <person name="Wing R.A."/>
        </authorList>
    </citation>
    <scope>NUCLEOTIDE SEQUENCE [LARGE SCALE GENOMIC DNA]</scope>
    <source>
        <strain evidence="1">cv. IRGC 105608</strain>
    </source>
</reference>
<keyword evidence="2" id="KW-1185">Reference proteome</keyword>
<dbReference type="Gramene" id="OBART10G01940.1">
    <property type="protein sequence ID" value="OBART10G01940.1"/>
    <property type="gene ID" value="OBART10G01940"/>
</dbReference>
<evidence type="ECO:0000313" key="2">
    <source>
        <dbReference type="Proteomes" id="UP000026960"/>
    </source>
</evidence>
<sequence>MRASSPPHSAPDLFGATCSLLLISTSSCSLRAREADAAVGPVPAVSRARGAPPALVLKLLRAWVSLNGLSRWGLTKGRRAGRFAVSPLARSSDPSGPHRSRLLLLLSDAASVLRPPPHKLLCASSFAQALLRSFDAVVNRLQAALDATDAAAASLLRDHAALDNGNTRLGARLDRALMSNLIVLIQAHAEKSKVKCQESQPSKAFNGCKQPLILRELTMDFQWVQGTIDSEGTDRGHVEGG</sequence>
<dbReference type="PaxDb" id="65489-OBART10G01940.1"/>